<dbReference type="InterPro" id="IPR000834">
    <property type="entry name" value="Peptidase_M14"/>
</dbReference>
<keyword evidence="2" id="KW-0378">Hydrolase</keyword>
<protein>
    <submittedName>
        <fullName evidence="2">Zinc carboxypeptidase</fullName>
    </submittedName>
</protein>
<dbReference type="Gene3D" id="3.40.630.10">
    <property type="entry name" value="Zn peptidases"/>
    <property type="match status" value="1"/>
</dbReference>
<dbReference type="Proteomes" id="UP000673975">
    <property type="component" value="Unassembled WGS sequence"/>
</dbReference>
<dbReference type="GO" id="GO:0006508">
    <property type="term" value="P:proteolysis"/>
    <property type="evidence" value="ECO:0007669"/>
    <property type="project" value="InterPro"/>
</dbReference>
<proteinExistence type="predicted"/>
<evidence type="ECO:0000313" key="3">
    <source>
        <dbReference type="Proteomes" id="UP000673975"/>
    </source>
</evidence>
<accession>A0A8J7RSC8</accession>
<gene>
    <name evidence="2" type="ORF">NATSA_05220</name>
</gene>
<dbReference type="InterPro" id="IPR029062">
    <property type="entry name" value="Class_I_gatase-like"/>
</dbReference>
<dbReference type="EMBL" id="JAFIDN010000003">
    <property type="protein sequence ID" value="MBP3192057.1"/>
    <property type="molecule type" value="Genomic_DNA"/>
</dbReference>
<keyword evidence="2" id="KW-0121">Carboxypeptidase</keyword>
<keyword evidence="2" id="KW-0645">Protease</keyword>
<evidence type="ECO:0000313" key="2">
    <source>
        <dbReference type="EMBL" id="MBP3192057.1"/>
    </source>
</evidence>
<dbReference type="GO" id="GO:0004181">
    <property type="term" value="F:metallocarboxypeptidase activity"/>
    <property type="evidence" value="ECO:0007669"/>
    <property type="project" value="InterPro"/>
</dbReference>
<feature type="domain" description="Peptidase M14" evidence="1">
    <location>
        <begin position="60"/>
        <end position="252"/>
    </location>
</feature>
<dbReference type="RefSeq" id="WP_210510952.1">
    <property type="nucleotide sequence ID" value="NZ_JAFIDN010000003.1"/>
</dbReference>
<comment type="caution">
    <text evidence="2">The sequence shown here is derived from an EMBL/GenBank/DDBJ whole genome shotgun (WGS) entry which is preliminary data.</text>
</comment>
<name>A0A8J7RSC8_9BACT</name>
<dbReference type="AlphaFoldDB" id="A0A8J7RSC8"/>
<organism evidence="2 3">
    <name type="scientific">Natronogracilivirga saccharolytica</name>
    <dbReference type="NCBI Taxonomy" id="2812953"/>
    <lineage>
        <taxon>Bacteria</taxon>
        <taxon>Pseudomonadati</taxon>
        <taxon>Balneolota</taxon>
        <taxon>Balneolia</taxon>
        <taxon>Balneolales</taxon>
        <taxon>Cyclonatronaceae</taxon>
        <taxon>Natronogracilivirga</taxon>
    </lineage>
</organism>
<dbReference type="Pfam" id="PF00246">
    <property type="entry name" value="Peptidase_M14"/>
    <property type="match status" value="1"/>
</dbReference>
<dbReference type="GO" id="GO:0008270">
    <property type="term" value="F:zinc ion binding"/>
    <property type="evidence" value="ECO:0007669"/>
    <property type="project" value="InterPro"/>
</dbReference>
<keyword evidence="3" id="KW-1185">Reference proteome</keyword>
<reference evidence="2" key="1">
    <citation type="submission" date="2021-02" db="EMBL/GenBank/DDBJ databases">
        <title>Natronogracilivirga saccharolytica gen. nov. sp. nov. a new anaerobic, haloalkiliphilic carbohydrate-fermenting bacterium from soda lake and proposing of Cyclonatronumiaceae fam. nov. in the phylum Balneolaeota.</title>
        <authorList>
            <person name="Zhilina T.N."/>
            <person name="Sorokin D.Y."/>
            <person name="Zavarzina D.G."/>
            <person name="Toshchakov S.V."/>
            <person name="Kublanov I.V."/>
        </authorList>
    </citation>
    <scope>NUCLEOTIDE SEQUENCE</scope>
    <source>
        <strain evidence="2">Z-1702</strain>
    </source>
</reference>
<dbReference type="SUPFAM" id="SSF52317">
    <property type="entry name" value="Class I glutamine amidotransferase-like"/>
    <property type="match status" value="1"/>
</dbReference>
<evidence type="ECO:0000259" key="1">
    <source>
        <dbReference type="Pfam" id="PF00246"/>
    </source>
</evidence>
<dbReference type="SUPFAM" id="SSF53187">
    <property type="entry name" value="Zn-dependent exopeptidases"/>
    <property type="match status" value="1"/>
</dbReference>
<sequence length="869" mass="98754">MKYKAAAVLALIIFAGSFTLRAKELEDYLPDDVSYNPGIPKPSEVLGFEIGEQHPDHALIVQYMYKVAEASDRFEIKEYARTYQHRPLLLLTATSPENLGNIDEIRENHLRLSDPGQSEGVNIDDMPVVTWLGYSVHGNEPSGASVSMLLVYYLAAAEGEKIDLLLDESVILIDPVYNPDGLNRFSSWVNSHRSAVMDGNSDHREHNEVWPGSRTNHYWFDLNRDWMPVVHPESRGRIDMYQKWKPNVLTDHHEMGTQATYFFQPGVPSRDNPLIPDRTIELTADLAEYHAAFLDEFNQLYWTREGFDDYYIGKGSTYPDLQGTIGILFEQASARGHLHDSRHGKVSFPFAIRNQFATSLSTMEGTHEMRTEFLEHMRDFYLDAMENARDDDIKAYVFGNEKDQGRTYHLLDILDHHNIDVYELAEEIERGGVTYDPSWAYIVPTEQPQYTYLKGLFMEHHEFTDSLFYDVSTWTLPHTFNLDYAELREGGRFSRDFDEDFLGDRVGEPPFPEGRLHGEKEPYAYLFEWHEFYAPRAAFRLLDAGVRIKTASRTFTAETESGSVDFDYGTMMVNSGIQDEASPEEIHEIMETIAREDGIEVHTVETGLTPEGIDLGSGSFNSVEKPSTMIIAGRGTSMYESGQVWHLLDQRYRMNHTLVDKNNLSGADLDRYNNIVMVSGNYDDLSDDEVADLKEWVRDGGTLTAIGSGVRWPVENELVDVSFRETHRRSAEKGDFPKYTDETADRGSEVIGGTIFETRVDLTHPLLYGYTREKLPVFRDNRIMIEPTENPYASPVRYVSSAPQLSGYVSDKNHELLEGIAGLVVGSHGSGRVILMPDNPNFRAFWLGTNKLFANALFFGNTISAASTE</sequence>